<evidence type="ECO:0000256" key="4">
    <source>
        <dbReference type="ARBA" id="ARBA00022741"/>
    </source>
</evidence>
<keyword evidence="3" id="KW-0677">Repeat</keyword>
<dbReference type="SUPFAM" id="SSF52540">
    <property type="entry name" value="P-loop containing nucleoside triphosphate hydrolases"/>
    <property type="match status" value="1"/>
</dbReference>
<dbReference type="Pfam" id="PF00664">
    <property type="entry name" value="ABC_membrane"/>
    <property type="match status" value="1"/>
</dbReference>
<evidence type="ECO:0000256" key="5">
    <source>
        <dbReference type="ARBA" id="ARBA00022840"/>
    </source>
</evidence>
<evidence type="ECO:0000256" key="8">
    <source>
        <dbReference type="SAM" id="MobiDB-lite"/>
    </source>
</evidence>
<dbReference type="SUPFAM" id="SSF90123">
    <property type="entry name" value="ABC transporter transmembrane region"/>
    <property type="match status" value="1"/>
</dbReference>
<keyword evidence="4" id="KW-0547">Nucleotide-binding</keyword>
<dbReference type="PROSITE" id="PS00211">
    <property type="entry name" value="ABC_TRANSPORTER_1"/>
    <property type="match status" value="1"/>
</dbReference>
<evidence type="ECO:0000256" key="3">
    <source>
        <dbReference type="ARBA" id="ARBA00022737"/>
    </source>
</evidence>
<keyword evidence="5" id="KW-0067">ATP-binding</keyword>
<dbReference type="PANTHER" id="PTHR24223">
    <property type="entry name" value="ATP-BINDING CASSETTE SUB-FAMILY C"/>
    <property type="match status" value="1"/>
</dbReference>
<dbReference type="Gene3D" id="3.40.50.300">
    <property type="entry name" value="P-loop containing nucleotide triphosphate hydrolases"/>
    <property type="match status" value="1"/>
</dbReference>
<dbReference type="InterPro" id="IPR011527">
    <property type="entry name" value="ABC1_TM_dom"/>
</dbReference>
<dbReference type="Proteomes" id="UP001465976">
    <property type="component" value="Unassembled WGS sequence"/>
</dbReference>
<evidence type="ECO:0000313" key="12">
    <source>
        <dbReference type="Proteomes" id="UP001465976"/>
    </source>
</evidence>
<dbReference type="PROSITE" id="PS50929">
    <property type="entry name" value="ABC_TM1F"/>
    <property type="match status" value="1"/>
</dbReference>
<dbReference type="CDD" id="cd03250">
    <property type="entry name" value="ABCC_MRP_domain1"/>
    <property type="match status" value="1"/>
</dbReference>
<comment type="caution">
    <text evidence="11">The sequence shown here is derived from an EMBL/GenBank/DDBJ whole genome shotgun (WGS) entry which is preliminary data.</text>
</comment>
<evidence type="ECO:0000256" key="1">
    <source>
        <dbReference type="ARBA" id="ARBA00022448"/>
    </source>
</evidence>
<evidence type="ECO:0000256" key="6">
    <source>
        <dbReference type="ARBA" id="ARBA00022989"/>
    </source>
</evidence>
<feature type="transmembrane region" description="Helical" evidence="9">
    <location>
        <begin position="380"/>
        <end position="403"/>
    </location>
</feature>
<feature type="transmembrane region" description="Helical" evidence="9">
    <location>
        <begin position="287"/>
        <end position="310"/>
    </location>
</feature>
<dbReference type="Pfam" id="PF00005">
    <property type="entry name" value="ABC_tran"/>
    <property type="match status" value="1"/>
</dbReference>
<feature type="region of interest" description="Disordered" evidence="8">
    <location>
        <begin position="172"/>
        <end position="206"/>
    </location>
</feature>
<evidence type="ECO:0000313" key="11">
    <source>
        <dbReference type="EMBL" id="KAL0563070.1"/>
    </source>
</evidence>
<dbReference type="InterPro" id="IPR017871">
    <property type="entry name" value="ABC_transporter-like_CS"/>
</dbReference>
<keyword evidence="12" id="KW-1185">Reference proteome</keyword>
<keyword evidence="6 9" id="KW-1133">Transmembrane helix</keyword>
<gene>
    <name evidence="11" type="ORF">V5O48_019006</name>
</gene>
<dbReference type="InterPro" id="IPR027417">
    <property type="entry name" value="P-loop_NTPase"/>
</dbReference>
<accession>A0ABR3EJN4</accession>
<keyword evidence="2 9" id="KW-0812">Transmembrane</keyword>
<dbReference type="InterPro" id="IPR036640">
    <property type="entry name" value="ABC1_TM_sf"/>
</dbReference>
<keyword evidence="1" id="KW-0813">Transport</keyword>
<organism evidence="11 12">
    <name type="scientific">Marasmius crinis-equi</name>
    <dbReference type="NCBI Taxonomy" id="585013"/>
    <lineage>
        <taxon>Eukaryota</taxon>
        <taxon>Fungi</taxon>
        <taxon>Dikarya</taxon>
        <taxon>Basidiomycota</taxon>
        <taxon>Agaricomycotina</taxon>
        <taxon>Agaricomycetes</taxon>
        <taxon>Agaricomycetidae</taxon>
        <taxon>Agaricales</taxon>
        <taxon>Marasmiineae</taxon>
        <taxon>Marasmiaceae</taxon>
        <taxon>Marasmius</taxon>
    </lineage>
</organism>
<keyword evidence="7 9" id="KW-0472">Membrane</keyword>
<name>A0ABR3EJN4_9AGAR</name>
<dbReference type="InterPro" id="IPR003439">
    <property type="entry name" value="ABC_transporter-like_ATP-bd"/>
</dbReference>
<dbReference type="EMBL" id="JBAHYK010003983">
    <property type="protein sequence ID" value="KAL0563070.1"/>
    <property type="molecule type" value="Genomic_DNA"/>
</dbReference>
<feature type="domain" description="ABC transmembrane type-1" evidence="10">
    <location>
        <begin position="270"/>
        <end position="403"/>
    </location>
</feature>
<reference evidence="11 12" key="1">
    <citation type="submission" date="2024-02" db="EMBL/GenBank/DDBJ databases">
        <title>A draft genome for the cacao thread blight pathogen Marasmius crinis-equi.</title>
        <authorList>
            <person name="Cohen S.P."/>
            <person name="Baruah I.K."/>
            <person name="Amoako-Attah I."/>
            <person name="Bukari Y."/>
            <person name="Meinhardt L.W."/>
            <person name="Bailey B.A."/>
        </authorList>
    </citation>
    <scope>NUCLEOTIDE SEQUENCE [LARGE SCALE GENOMIC DNA]</scope>
    <source>
        <strain evidence="11 12">GH-76</strain>
    </source>
</reference>
<dbReference type="PANTHER" id="PTHR24223:SF353">
    <property type="entry name" value="ABC TRANSPORTER ATP-BINDING PROTEIN_PERMEASE VMR1-RELATED"/>
    <property type="match status" value="1"/>
</dbReference>
<evidence type="ECO:0000256" key="9">
    <source>
        <dbReference type="SAM" id="Phobius"/>
    </source>
</evidence>
<proteinExistence type="predicted"/>
<sequence length="456" mass="50237">MAGVSNASNQSAWLRNASIKDNILFNLPYDEARYQKTLEACALIPDMEILEDGNESEIGERGVNLSGGQKARVSLARAVYSRASILFLDDVLSAVDAHTAHHLYHECLKGGLIKGRTVILVSHHVQLCAPGADYIVALDNGRVQFEGKYGAFQASGVMKSLVHSTATVDDKGDVSEEQAVGSNTDDRSYPGDSESTTVANANEDAAPSEIKVKNKKPARKLVEEEARAVGRVDKEVWMAYFRACGRYWYWTLFLLVFLLAALSPVAEKGWLRIWMGAVDAETQDRGPLFYIGIYAAIAIADLIISTYRWLVLYSGSIQASTVLYKRLLETVLFANIRFHDTVTRGRLLNRFGTDFEDIDSDLSDDFGNTLDDSLSSVTTLIAVATVGGIPFVVVTVLIGAVYYNSENNPSWNMHGDLTLSSVGKVYGQTSRDMRRLGNISSHKTVFPRLMERIQTP</sequence>
<evidence type="ECO:0000256" key="2">
    <source>
        <dbReference type="ARBA" id="ARBA00022692"/>
    </source>
</evidence>
<dbReference type="Gene3D" id="1.20.1560.10">
    <property type="entry name" value="ABC transporter type 1, transmembrane domain"/>
    <property type="match status" value="1"/>
</dbReference>
<evidence type="ECO:0000256" key="7">
    <source>
        <dbReference type="ARBA" id="ARBA00023136"/>
    </source>
</evidence>
<evidence type="ECO:0000259" key="10">
    <source>
        <dbReference type="PROSITE" id="PS50929"/>
    </source>
</evidence>
<feature type="transmembrane region" description="Helical" evidence="9">
    <location>
        <begin position="247"/>
        <end position="266"/>
    </location>
</feature>
<dbReference type="InterPro" id="IPR050173">
    <property type="entry name" value="ABC_transporter_C-like"/>
</dbReference>
<protein>
    <recommendedName>
        <fullName evidence="10">ABC transmembrane type-1 domain-containing protein</fullName>
    </recommendedName>
</protein>